<evidence type="ECO:0000313" key="3">
    <source>
        <dbReference type="Proteomes" id="UP001165065"/>
    </source>
</evidence>
<dbReference type="PANTHER" id="PTHR37031:SF2">
    <property type="entry name" value="PHOD-LIKE PHOSPHATASE METALLOPHOSPHATASE DOMAIN-CONTAINING PROTEIN"/>
    <property type="match status" value="1"/>
</dbReference>
<accession>A0A9W7FYB7</accession>
<dbReference type="Gene3D" id="3.60.21.70">
    <property type="entry name" value="PhoD-like phosphatase"/>
    <property type="match status" value="2"/>
</dbReference>
<protein>
    <submittedName>
        <fullName evidence="2">Uncharacterized protein</fullName>
    </submittedName>
</protein>
<comment type="caution">
    <text evidence="2">The sequence shown here is derived from an EMBL/GenBank/DDBJ whole genome shotgun (WGS) entry which is preliminary data.</text>
</comment>
<evidence type="ECO:0000256" key="1">
    <source>
        <dbReference type="SAM" id="MobiDB-lite"/>
    </source>
</evidence>
<dbReference type="Proteomes" id="UP001165065">
    <property type="component" value="Unassembled WGS sequence"/>
</dbReference>
<organism evidence="2 3">
    <name type="scientific">Triparma columacea</name>
    <dbReference type="NCBI Taxonomy" id="722753"/>
    <lineage>
        <taxon>Eukaryota</taxon>
        <taxon>Sar</taxon>
        <taxon>Stramenopiles</taxon>
        <taxon>Ochrophyta</taxon>
        <taxon>Bolidophyceae</taxon>
        <taxon>Parmales</taxon>
        <taxon>Triparmaceae</taxon>
        <taxon>Triparma</taxon>
    </lineage>
</organism>
<feature type="region of interest" description="Disordered" evidence="1">
    <location>
        <begin position="1258"/>
        <end position="1277"/>
    </location>
</feature>
<reference evidence="3" key="1">
    <citation type="journal article" date="2023" name="Commun. Biol.">
        <title>Genome analysis of Parmales, the sister group of diatoms, reveals the evolutionary specialization of diatoms from phago-mixotrophs to photoautotrophs.</title>
        <authorList>
            <person name="Ban H."/>
            <person name="Sato S."/>
            <person name="Yoshikawa S."/>
            <person name="Yamada K."/>
            <person name="Nakamura Y."/>
            <person name="Ichinomiya M."/>
            <person name="Sato N."/>
            <person name="Blanc-Mathieu R."/>
            <person name="Endo H."/>
            <person name="Kuwata A."/>
            <person name="Ogata H."/>
        </authorList>
    </citation>
    <scope>NUCLEOTIDE SEQUENCE [LARGE SCALE GENOMIC DNA]</scope>
</reference>
<evidence type="ECO:0000313" key="2">
    <source>
        <dbReference type="EMBL" id="GMI22686.1"/>
    </source>
</evidence>
<dbReference type="PANTHER" id="PTHR37031">
    <property type="entry name" value="METALLOPHOSPHATASE BINDING DOMAIN PROTEIN"/>
    <property type="match status" value="1"/>
</dbReference>
<dbReference type="InterPro" id="IPR038607">
    <property type="entry name" value="PhoD-like_sf"/>
</dbReference>
<dbReference type="OrthoDB" id="2419400at2759"/>
<feature type="region of interest" description="Disordered" evidence="1">
    <location>
        <begin position="729"/>
        <end position="748"/>
    </location>
</feature>
<dbReference type="EMBL" id="BRYA01000553">
    <property type="protein sequence ID" value="GMI22686.1"/>
    <property type="molecule type" value="Genomic_DNA"/>
</dbReference>
<sequence length="1324" mass="146362">MGASESDLSSVDTLRDQISALEVRLSGISQQHQDFEVWPESKDGRVLTICGARLQCRSDVSILTGPVIGKVTSTTALVLLETSKTVDVTMYVSLVDLDVPNGRVIASSKQRCEARKPTTISVSNLLPGESYVVTFSGVSRESASTRIGQLRTFDLEDRSLRILSVSCDSPDKVLSGEPNMWETLSERVLRKELPPVDLMVHLGGQVSMKKAFEDSWVILKRHSERSDLVPGEWASIEAEVLDRLRSAYRFSWNLPYTREVLASCSHLMVCSDRDVYPNFTLDMDLSTDVGGRVTTTLLRLARRVYREYQRALWDREDLEKLSEKEDEMVAKVTKVFEARRRRLGREEALAKAEKKMVELRQNQFASEEVVEAAAERLEELGYELDGAKGLEAIAASEIDSVDSRESSYHKYGDIGVLMIDSRWNRISSDGTQSMSKPLISPEQLLMFESQIEGNNPPRALVVCTEFPIVEMDKTETVSVRCGGEHNLTDFHSCNSSFALNPTVQAKLLEMIFGWKKRERFRQVLLLSGGLCHGLDTVVKIKGSDWAIQQVTTGPLTDRPADVRCKMLGSVLDGKYEYTHTPLSHQRNYTEALVRAKYGQSSTIHAQLIGQYFARVGCICGPIIGKVTHESAIVLIEVDNEAPITCMVADVLSGAVLRITKLLPAKKPFAFVFDGLESDRYYVVRFEGFVNADDRMGSFTTGKDYSTNTPSDYSLNLVFMSGERGKIGGGGIKSLQTSTSEEKKDESSSALPSSVWGMLTDISRHPWCGVDSVIHLGGQVDMDTATNGAIALLARAEREDEGSHSQKQLVNEALDILREAYRTSWSLPGTREALSMGSHIMLRGALDFGNLLMGRKGGVNQPKISGRSKRTLRTLVKQVYREYQRQLWDPDGVADAPMLGCSESGDEENGEWHFHQWGNVGVFCMDVKETKIWKGRSGGKDSDMPLISDKQWASFSDAISVETLGTLIICCEVPFVSDSIGDARYKATDPAHSHLVEHWPYHGSELIRLLNGLFEWKGALPNREVLLLCGGISVGVDSMLKNTTLGSDIRQIITGPAAAECETDLWAERTGVLNDSIAYEHGPVTTVHNCVLLQATGNGLGGSTYDANVTSAVDIYGHIGGRNGLKRTPHFLGMLHTDKKRGGGGDVTMIQSGGSEEELEEQRFALNLILLNQVMEREDIRVGLKAAFNQLHSGDSKSFDNPGDFARAAVKVLTRYYYNAPAALKDVALPPNLYLIEVVATMWEEGTIGIEDKVGDDALPSGKKKTAEEKQAEWDAKRGGGKNWNVPLALLNANGFVKFAHEAFKNALIVRMNLLLKKKSENMKM</sequence>
<feature type="compositionally biased region" description="Basic and acidic residues" evidence="1">
    <location>
        <begin position="1264"/>
        <end position="1277"/>
    </location>
</feature>
<keyword evidence="3" id="KW-1185">Reference proteome</keyword>
<gene>
    <name evidence="2" type="ORF">TrCOL_g11395</name>
</gene>
<proteinExistence type="predicted"/>
<name>A0A9W7FYB7_9STRA</name>